<comment type="caution">
    <text evidence="2">The sequence shown here is derived from an EMBL/GenBank/DDBJ whole genome shotgun (WGS) entry which is preliminary data.</text>
</comment>
<feature type="region of interest" description="Disordered" evidence="1">
    <location>
        <begin position="41"/>
        <end position="62"/>
    </location>
</feature>
<feature type="compositionally biased region" description="Low complexity" evidence="1">
    <location>
        <begin position="8"/>
        <end position="20"/>
    </location>
</feature>
<dbReference type="Proteomes" id="UP001142055">
    <property type="component" value="Chromosome 2"/>
</dbReference>
<proteinExistence type="predicted"/>
<feature type="region of interest" description="Disordered" evidence="1">
    <location>
        <begin position="1"/>
        <end position="20"/>
    </location>
</feature>
<dbReference type="EMBL" id="JAPWDV010000002">
    <property type="protein sequence ID" value="KAJ6220124.1"/>
    <property type="molecule type" value="Genomic_DNA"/>
</dbReference>
<protein>
    <submittedName>
        <fullName evidence="2">Uncharacterized protein</fullName>
    </submittedName>
</protein>
<organism evidence="2 3">
    <name type="scientific">Blomia tropicalis</name>
    <name type="common">Mite</name>
    <dbReference type="NCBI Taxonomy" id="40697"/>
    <lineage>
        <taxon>Eukaryota</taxon>
        <taxon>Metazoa</taxon>
        <taxon>Ecdysozoa</taxon>
        <taxon>Arthropoda</taxon>
        <taxon>Chelicerata</taxon>
        <taxon>Arachnida</taxon>
        <taxon>Acari</taxon>
        <taxon>Acariformes</taxon>
        <taxon>Sarcoptiformes</taxon>
        <taxon>Astigmata</taxon>
        <taxon>Glycyphagoidea</taxon>
        <taxon>Echimyopodidae</taxon>
        <taxon>Blomia</taxon>
    </lineage>
</organism>
<keyword evidence="3" id="KW-1185">Reference proteome</keyword>
<evidence type="ECO:0000313" key="2">
    <source>
        <dbReference type="EMBL" id="KAJ6220124.1"/>
    </source>
</evidence>
<evidence type="ECO:0000313" key="3">
    <source>
        <dbReference type="Proteomes" id="UP001142055"/>
    </source>
</evidence>
<feature type="compositionally biased region" description="Low complexity" evidence="1">
    <location>
        <begin position="44"/>
        <end position="57"/>
    </location>
</feature>
<gene>
    <name evidence="2" type="ORF">RDWZM_005936</name>
</gene>
<dbReference type="AlphaFoldDB" id="A0A9Q0M756"/>
<name>A0A9Q0M756_BLOTA</name>
<reference evidence="2" key="1">
    <citation type="submission" date="2022-12" db="EMBL/GenBank/DDBJ databases">
        <title>Genome assemblies of Blomia tropicalis.</title>
        <authorList>
            <person name="Cui Y."/>
        </authorList>
    </citation>
    <scope>NUCLEOTIDE SEQUENCE</scope>
    <source>
        <tissue evidence="2">Adult mites</tissue>
    </source>
</reference>
<evidence type="ECO:0000256" key="1">
    <source>
        <dbReference type="SAM" id="MobiDB-lite"/>
    </source>
</evidence>
<accession>A0A9Q0M756</accession>
<sequence>MSTTVDRQTSSSNTKSKQSKVPLNSFIPLKSKTVAKSIVDQSEDVSLSSPVDVPSIDETSPCSMKSDSIPSFYVTMDSDLEESEDLVSTSLASINRFIVYAEQQYELLFPKNKQTKASSYGIDSKIQSSISAPLDGDSFNE</sequence>